<dbReference type="SUPFAM" id="SSF51735">
    <property type="entry name" value="NAD(P)-binding Rossmann-fold domains"/>
    <property type="match status" value="1"/>
</dbReference>
<dbReference type="STRING" id="155974.SAMN04487818_108409"/>
<sequence length="256" mass="26739">MSAYLDQLFSLAGRRAVVTGGNSGIGRGMALALGRAGAEVVVVARREDTLRETVDELLVTGKADWISADLSDRAEVHRVADEVIGRHGAPDILVNAAAVNLRPPMDELTEADWDLTLRANLEAPFVLGQRFGPLMAAAGWGRIINVTSQQAIRAFGNSGAYGAAKAGLAGLTRSQAEAWSPRGVCVNSVAPGFVRTPLTENVYSSPAQIEGLAARTMVGRNGEVSDFLGAVVFLASPAAAYVTGQTLFVDGGFSAK</sequence>
<name>A0A1H9VKM0_9PSEU</name>
<dbReference type="Pfam" id="PF13561">
    <property type="entry name" value="adh_short_C2"/>
    <property type="match status" value="1"/>
</dbReference>
<evidence type="ECO:0000256" key="2">
    <source>
        <dbReference type="ARBA" id="ARBA00023002"/>
    </source>
</evidence>
<keyword evidence="4" id="KW-1185">Reference proteome</keyword>
<dbReference type="Proteomes" id="UP000199051">
    <property type="component" value="Unassembled WGS sequence"/>
</dbReference>
<dbReference type="PRINTS" id="PR00080">
    <property type="entry name" value="SDRFAMILY"/>
</dbReference>
<gene>
    <name evidence="3" type="ORF">SAMN04487818_108409</name>
</gene>
<dbReference type="AlphaFoldDB" id="A0A1H9VKM0"/>
<proteinExistence type="inferred from homology"/>
<dbReference type="InterPro" id="IPR036291">
    <property type="entry name" value="NAD(P)-bd_dom_sf"/>
</dbReference>
<dbReference type="RefSeq" id="WP_092780990.1">
    <property type="nucleotide sequence ID" value="NZ_FOGI01000008.1"/>
</dbReference>
<dbReference type="PANTHER" id="PTHR42760:SF115">
    <property type="entry name" value="3-OXOACYL-[ACYL-CARRIER-PROTEIN] REDUCTASE FABG"/>
    <property type="match status" value="1"/>
</dbReference>
<dbReference type="PANTHER" id="PTHR42760">
    <property type="entry name" value="SHORT-CHAIN DEHYDROGENASES/REDUCTASES FAMILY MEMBER"/>
    <property type="match status" value="1"/>
</dbReference>
<organism evidence="3 4">
    <name type="scientific">Actinokineospora terrae</name>
    <dbReference type="NCBI Taxonomy" id="155974"/>
    <lineage>
        <taxon>Bacteria</taxon>
        <taxon>Bacillati</taxon>
        <taxon>Actinomycetota</taxon>
        <taxon>Actinomycetes</taxon>
        <taxon>Pseudonocardiales</taxon>
        <taxon>Pseudonocardiaceae</taxon>
        <taxon>Actinokineospora</taxon>
    </lineage>
</organism>
<evidence type="ECO:0000313" key="4">
    <source>
        <dbReference type="Proteomes" id="UP000199051"/>
    </source>
</evidence>
<dbReference type="PRINTS" id="PR00081">
    <property type="entry name" value="GDHRDH"/>
</dbReference>
<dbReference type="PROSITE" id="PS00061">
    <property type="entry name" value="ADH_SHORT"/>
    <property type="match status" value="1"/>
</dbReference>
<dbReference type="GO" id="GO:0016616">
    <property type="term" value="F:oxidoreductase activity, acting on the CH-OH group of donors, NAD or NADP as acceptor"/>
    <property type="evidence" value="ECO:0007669"/>
    <property type="project" value="TreeGrafter"/>
</dbReference>
<dbReference type="InterPro" id="IPR002347">
    <property type="entry name" value="SDR_fam"/>
</dbReference>
<dbReference type="InterPro" id="IPR020904">
    <property type="entry name" value="Sc_DH/Rdtase_CS"/>
</dbReference>
<evidence type="ECO:0000256" key="1">
    <source>
        <dbReference type="ARBA" id="ARBA00006484"/>
    </source>
</evidence>
<evidence type="ECO:0000313" key="3">
    <source>
        <dbReference type="EMBL" id="SES21753.1"/>
    </source>
</evidence>
<dbReference type="EMBL" id="FOGI01000008">
    <property type="protein sequence ID" value="SES21753.1"/>
    <property type="molecule type" value="Genomic_DNA"/>
</dbReference>
<accession>A0A1H9VKM0</accession>
<reference evidence="4" key="1">
    <citation type="submission" date="2016-10" db="EMBL/GenBank/DDBJ databases">
        <authorList>
            <person name="Varghese N."/>
            <person name="Submissions S."/>
        </authorList>
    </citation>
    <scope>NUCLEOTIDE SEQUENCE [LARGE SCALE GENOMIC DNA]</scope>
    <source>
        <strain evidence="4">DSM 44260</strain>
    </source>
</reference>
<dbReference type="Gene3D" id="3.40.50.720">
    <property type="entry name" value="NAD(P)-binding Rossmann-like Domain"/>
    <property type="match status" value="1"/>
</dbReference>
<dbReference type="FunFam" id="3.40.50.720:FF:000084">
    <property type="entry name" value="Short-chain dehydrogenase reductase"/>
    <property type="match status" value="1"/>
</dbReference>
<protein>
    <submittedName>
        <fullName evidence="3">Gluconate 5-dehydrogenase</fullName>
    </submittedName>
</protein>
<keyword evidence="2" id="KW-0560">Oxidoreductase</keyword>
<comment type="similarity">
    <text evidence="1">Belongs to the short-chain dehydrogenases/reductases (SDR) family.</text>
</comment>